<feature type="domain" description="GCVT N-terminal" evidence="3">
    <location>
        <begin position="50"/>
        <end position="158"/>
    </location>
</feature>
<dbReference type="SUPFAM" id="SSF103025">
    <property type="entry name" value="Folate-binding domain"/>
    <property type="match status" value="1"/>
</dbReference>
<dbReference type="Proteomes" id="UP001529338">
    <property type="component" value="Unassembled WGS sequence"/>
</dbReference>
<evidence type="ECO:0000256" key="2">
    <source>
        <dbReference type="SAM" id="MobiDB-lite"/>
    </source>
</evidence>
<dbReference type="InterPro" id="IPR017703">
    <property type="entry name" value="YgfZ/GCV_T_CS"/>
</dbReference>
<dbReference type="InterPro" id="IPR045179">
    <property type="entry name" value="YgfZ/GcvT"/>
</dbReference>
<dbReference type="NCBIfam" id="TIGR03317">
    <property type="entry name" value="ygfZ_signature"/>
    <property type="match status" value="1"/>
</dbReference>
<dbReference type="RefSeq" id="WP_289454494.1">
    <property type="nucleotide sequence ID" value="NZ_JAUCGQ010000001.1"/>
</dbReference>
<gene>
    <name evidence="4" type="ORF">QRT04_07120</name>
</gene>
<feature type="region of interest" description="Disordered" evidence="2">
    <location>
        <begin position="366"/>
        <end position="404"/>
    </location>
</feature>
<proteinExistence type="predicted"/>
<comment type="caution">
    <text evidence="4">The sequence shown here is derived from an EMBL/GenBank/DDBJ whole genome shotgun (WGS) entry which is preliminary data.</text>
</comment>
<dbReference type="Gene3D" id="3.30.1360.120">
    <property type="entry name" value="Probable tRNA modification gtpase trme, domain 1"/>
    <property type="match status" value="2"/>
</dbReference>
<evidence type="ECO:0000256" key="1">
    <source>
        <dbReference type="ARBA" id="ARBA00022946"/>
    </source>
</evidence>
<dbReference type="PANTHER" id="PTHR22602">
    <property type="entry name" value="TRANSFERASE CAF17, MITOCHONDRIAL-RELATED"/>
    <property type="match status" value="1"/>
</dbReference>
<feature type="region of interest" description="Disordered" evidence="2">
    <location>
        <begin position="1"/>
        <end position="34"/>
    </location>
</feature>
<name>A0ABT7SEV5_9CELL</name>
<dbReference type="PANTHER" id="PTHR22602:SF0">
    <property type="entry name" value="TRANSFERASE CAF17, MITOCHONDRIAL-RELATED"/>
    <property type="match status" value="1"/>
</dbReference>
<protein>
    <submittedName>
        <fullName evidence="4">Folate-binding protein</fullName>
    </submittedName>
</protein>
<evidence type="ECO:0000313" key="5">
    <source>
        <dbReference type="Proteomes" id="UP001529338"/>
    </source>
</evidence>
<reference evidence="4 5" key="1">
    <citation type="submission" date="2023-06" db="EMBL/GenBank/DDBJ databases">
        <title>Cellulomonas sp. MW4 Whole genome sequence.</title>
        <authorList>
            <person name="Park S."/>
        </authorList>
    </citation>
    <scope>NUCLEOTIDE SEQUENCE [LARGE SCALE GENOMIC DNA]</scope>
    <source>
        <strain evidence="4 5">MW4</strain>
    </source>
</reference>
<accession>A0ABT7SEV5</accession>
<dbReference type="InterPro" id="IPR006222">
    <property type="entry name" value="GCVT_N"/>
</dbReference>
<dbReference type="EMBL" id="JAUCGQ010000001">
    <property type="protein sequence ID" value="MDM7854697.1"/>
    <property type="molecule type" value="Genomic_DNA"/>
</dbReference>
<dbReference type="InterPro" id="IPR027266">
    <property type="entry name" value="TrmE/GcvT-like"/>
</dbReference>
<evidence type="ECO:0000313" key="4">
    <source>
        <dbReference type="EMBL" id="MDM7854697.1"/>
    </source>
</evidence>
<evidence type="ECO:0000259" key="3">
    <source>
        <dbReference type="Pfam" id="PF01571"/>
    </source>
</evidence>
<keyword evidence="5" id="KW-1185">Reference proteome</keyword>
<organism evidence="4 5">
    <name type="scientific">Cellulomonas alba</name>
    <dbReference type="NCBI Taxonomy" id="3053467"/>
    <lineage>
        <taxon>Bacteria</taxon>
        <taxon>Bacillati</taxon>
        <taxon>Actinomycetota</taxon>
        <taxon>Actinomycetes</taxon>
        <taxon>Micrococcales</taxon>
        <taxon>Cellulomonadaceae</taxon>
        <taxon>Cellulomonas</taxon>
    </lineage>
</organism>
<sequence>MTTPGAPDSAAPEQRLVEPARHTSPLLTRRGAVPAGGADTGVAWHYGDPTAEQRALARGGAVVDQSHLGVVRVAGPDRLSWLNSITSQELTALRPRTSTELLVLSPHGHVEHAAGVVDDGESTWLITETPVALAAWLDRMRFMMRVEVADVTDEWAAIGEPVDAEGAPDEPVTWRDPWPTTALGGTRYGPADDEHPGADRPWRLVLVPRATLADAVAAREAAGWTVVGTWAAEAARVEAWRPRASHEVDHRTIPHELDWLRTAVHLHKGCYRGQETVARVHNLGRPPRRLVMLHLDGSGHLLPEPGAAVHEASDGGAGELGREVGVVTTVARHHELGPIALAVVKRSTPVDVPLGVECEGGAVAAGQEPVVPGDGVSVDRPTQRGPLTRGLAQPGSGLTPRAGL</sequence>
<dbReference type="Pfam" id="PF01571">
    <property type="entry name" value="GCV_T"/>
    <property type="match status" value="1"/>
</dbReference>
<keyword evidence="1" id="KW-0809">Transit peptide</keyword>